<dbReference type="SMART" id="SM01401">
    <property type="entry name" value="Sds3"/>
    <property type="match status" value="1"/>
</dbReference>
<evidence type="ECO:0000256" key="1">
    <source>
        <dbReference type="ARBA" id="ARBA00004123"/>
    </source>
</evidence>
<dbReference type="GO" id="GO:0005654">
    <property type="term" value="C:nucleoplasm"/>
    <property type="evidence" value="ECO:0007669"/>
    <property type="project" value="UniProtKB-ARBA"/>
</dbReference>
<evidence type="ECO:0000313" key="9">
    <source>
        <dbReference type="Proteomes" id="UP000794436"/>
    </source>
</evidence>
<keyword evidence="6" id="KW-0175">Coiled coil</keyword>
<organism evidence="8 9">
    <name type="scientific">Pythium oligandrum</name>
    <name type="common">Mycoparasitic fungus</name>
    <dbReference type="NCBI Taxonomy" id="41045"/>
    <lineage>
        <taxon>Eukaryota</taxon>
        <taxon>Sar</taxon>
        <taxon>Stramenopiles</taxon>
        <taxon>Oomycota</taxon>
        <taxon>Peronosporomycetes</taxon>
        <taxon>Pythiales</taxon>
        <taxon>Pythiaceae</taxon>
        <taxon>Pythium</taxon>
    </lineage>
</organism>
<dbReference type="InterPro" id="IPR013907">
    <property type="entry name" value="Sds3"/>
</dbReference>
<feature type="region of interest" description="Disordered" evidence="7">
    <location>
        <begin position="681"/>
        <end position="722"/>
    </location>
</feature>
<reference evidence="8" key="1">
    <citation type="submission" date="2019-03" db="EMBL/GenBank/DDBJ databases">
        <title>Long read genome sequence of the mycoparasitic Pythium oligandrum ATCC 38472 isolated from sugarbeet rhizosphere.</title>
        <authorList>
            <person name="Gaulin E."/>
        </authorList>
    </citation>
    <scope>NUCLEOTIDE SEQUENCE</scope>
    <source>
        <strain evidence="8">ATCC 38472_TT</strain>
    </source>
</reference>
<evidence type="ECO:0000313" key="8">
    <source>
        <dbReference type="EMBL" id="TMW69672.1"/>
    </source>
</evidence>
<feature type="coiled-coil region" evidence="6">
    <location>
        <begin position="586"/>
        <end position="613"/>
    </location>
</feature>
<dbReference type="GO" id="GO:0010468">
    <property type="term" value="P:regulation of gene expression"/>
    <property type="evidence" value="ECO:0007669"/>
    <property type="project" value="UniProtKB-ARBA"/>
</dbReference>
<evidence type="ECO:0000256" key="5">
    <source>
        <dbReference type="ARBA" id="ARBA00023242"/>
    </source>
</evidence>
<comment type="subcellular location">
    <subcellularLocation>
        <location evidence="1">Nucleus</location>
    </subcellularLocation>
</comment>
<keyword evidence="5" id="KW-0539">Nucleus</keyword>
<sequence>MTTVQDTCRPLLKEEDAFRIALAWQEPLQERARLVPSYLTNRIVRSYEWVTLLVKSGANLEDLLEQVHVFKAACTVWFALTCCRGYSGRENPSFWKRVFATLREPRRQPSDREQPVSEHHKEYENLVTDAVRFFAEDGLEFPRVQLFQADFGHLDRAKEAPLLRLFFYGTENPTVMMQATELQMKTLVDELLQYVEPSRSCRVIPTSLYSSSLFCFPRDAVGMYDLLATVPTTTSASTVLSAPLVTCEPAFVVTALVYGQDYVEEGEKLERLRRLFQTYSIDFTFVNFVAPMPINRRYNPAQYTQLLFGTDPSVQAGVKHGCHSLCGADDPHLVAYCSALPHTRSLEMLTLSGGTSVLSAYNCAWIGYALFHPNGETSCWSDLKLEISELTMENIETLENMAMGNNLRTIQSDQTSKVTAYHRADLQSGSVIRYEATSDAEVMLTTSEGVSVDVVLLSDDDASALPEWVGVIAPSYGLGWTLASNISQLRSRSPSVSSVKSLVLESKQTREEVLLRFLTLVGPTLRFLDIVGVQEFNADTVGRILQLCPFLESFRVCHDEGVNCRMEYLSRSARAPSPESELPSDEEALREELQRVNEQLQSLEQETDDDLVQACEVLLAYKQTQISLANAKYTRSKNSASMLYAHECEQARSRYIARCAQFKHTMSDEIRREIRRLQQTRDGVSVMDRRRLTRNSVNNNGSGGSGGGGGMTTSGSGLGAGMEPPTFAALGYDASAANDDRTSQAQLAEKKRMEVLLSATPIFPSLTKTLPTKDIDADLAILKETERRMTSQTAMDERFVRAGVHDTAVIDGPPRQPSPVVNTFKRRRLMYNPSMLQEGQNVLVYDALKRSQTPTTTKPGKKATSQPTEVLTGGVITAATESQVFLRTPSGVFSTIAINDWKQGHISVHAIDQV</sequence>
<evidence type="ECO:0000256" key="2">
    <source>
        <dbReference type="ARBA" id="ARBA00022491"/>
    </source>
</evidence>
<evidence type="ECO:0000256" key="3">
    <source>
        <dbReference type="ARBA" id="ARBA00023015"/>
    </source>
</evidence>
<feature type="compositionally biased region" description="Gly residues" evidence="7">
    <location>
        <begin position="701"/>
        <end position="720"/>
    </location>
</feature>
<dbReference type="AlphaFoldDB" id="A0A8K1CVH8"/>
<keyword evidence="3" id="KW-0805">Transcription regulation</keyword>
<keyword evidence="4" id="KW-0804">Transcription</keyword>
<dbReference type="Proteomes" id="UP000794436">
    <property type="component" value="Unassembled WGS sequence"/>
</dbReference>
<comment type="caution">
    <text evidence="8">The sequence shown here is derived from an EMBL/GenBank/DDBJ whole genome shotgun (WGS) entry which is preliminary data.</text>
</comment>
<protein>
    <submittedName>
        <fullName evidence="8">Uncharacterized protein</fullName>
    </submittedName>
</protein>
<keyword evidence="2" id="KW-0678">Repressor</keyword>
<gene>
    <name evidence="8" type="ORF">Poli38472_001828</name>
</gene>
<proteinExistence type="predicted"/>
<keyword evidence="9" id="KW-1185">Reference proteome</keyword>
<dbReference type="OrthoDB" id="120196at2759"/>
<evidence type="ECO:0000256" key="7">
    <source>
        <dbReference type="SAM" id="MobiDB-lite"/>
    </source>
</evidence>
<name>A0A8K1CVH8_PYTOL</name>
<dbReference type="EMBL" id="SPLM01000001">
    <property type="protein sequence ID" value="TMW69672.1"/>
    <property type="molecule type" value="Genomic_DNA"/>
</dbReference>
<evidence type="ECO:0000256" key="4">
    <source>
        <dbReference type="ARBA" id="ARBA00023163"/>
    </source>
</evidence>
<accession>A0A8K1CVH8</accession>
<evidence type="ECO:0000256" key="6">
    <source>
        <dbReference type="SAM" id="Coils"/>
    </source>
</evidence>